<dbReference type="InterPro" id="IPR027417">
    <property type="entry name" value="P-loop_NTPase"/>
</dbReference>
<dbReference type="Pfam" id="PF00308">
    <property type="entry name" value="Bac_DnaA"/>
    <property type="match status" value="1"/>
</dbReference>
<dbReference type="InterPro" id="IPR010921">
    <property type="entry name" value="Trp_repressor/repl_initiator"/>
</dbReference>
<dbReference type="Gene3D" id="3.30.300.180">
    <property type="match status" value="1"/>
</dbReference>
<comment type="similarity">
    <text evidence="1 8 11">Belongs to the DnaA family.</text>
</comment>
<evidence type="ECO:0000313" key="15">
    <source>
        <dbReference type="EMBL" id="WPL15123.1"/>
    </source>
</evidence>
<dbReference type="InterPro" id="IPR013317">
    <property type="entry name" value="DnaA_dom"/>
</dbReference>
<dbReference type="PROSITE" id="PS01008">
    <property type="entry name" value="DNAA"/>
    <property type="match status" value="1"/>
</dbReference>
<dbReference type="Gene3D" id="1.10.8.60">
    <property type="match status" value="1"/>
</dbReference>
<dbReference type="PANTHER" id="PTHR30050">
    <property type="entry name" value="CHROMOSOMAL REPLICATION INITIATOR PROTEIN DNAA"/>
    <property type="match status" value="1"/>
</dbReference>
<protein>
    <recommendedName>
        <fullName evidence="8 9">Chromosomal replication initiator protein DnaA</fullName>
    </recommendedName>
</protein>
<dbReference type="InterPro" id="IPR001957">
    <property type="entry name" value="Chromosome_initiator_DnaA"/>
</dbReference>
<dbReference type="PRINTS" id="PR00051">
    <property type="entry name" value="DNAA"/>
</dbReference>
<feature type="binding site" evidence="8">
    <location>
        <position position="165"/>
    </location>
    <ligand>
        <name>ATP</name>
        <dbReference type="ChEBI" id="CHEBI:30616"/>
    </ligand>
</feature>
<dbReference type="HAMAP" id="MF_00377">
    <property type="entry name" value="DnaA_bact"/>
    <property type="match status" value="1"/>
</dbReference>
<dbReference type="SMART" id="SM00382">
    <property type="entry name" value="AAA"/>
    <property type="match status" value="1"/>
</dbReference>
<proteinExistence type="inferred from homology"/>
<comment type="domain">
    <text evidence="8">Domain I is involved in oligomerization and binding regulators, domain II is flexibile and of varying length in different bacteria, domain III forms the AAA+ region, while domain IV binds dsDNA.</text>
</comment>
<evidence type="ECO:0000256" key="1">
    <source>
        <dbReference type="ARBA" id="ARBA00006583"/>
    </source>
</evidence>
<evidence type="ECO:0000313" key="16">
    <source>
        <dbReference type="Proteomes" id="UP001432180"/>
    </source>
</evidence>
<evidence type="ECO:0000256" key="4">
    <source>
        <dbReference type="ARBA" id="ARBA00022741"/>
    </source>
</evidence>
<reference evidence="15 16" key="1">
    <citation type="journal article" date="2023" name="Microorganisms">
        <title>Thiorhodovibrio frisius and Trv. litoralis spp. nov., Two Novel Members from a Clade of Fastidious Purple Sulfur Bacteria That Exhibit Unique Red-Shifted Light-Harvesting Capabilities.</title>
        <authorList>
            <person name="Methner A."/>
            <person name="Kuzyk S.B."/>
            <person name="Petersen J."/>
            <person name="Bauer S."/>
            <person name="Brinkmann H."/>
            <person name="Sichau K."/>
            <person name="Wanner G."/>
            <person name="Wolf J."/>
            <person name="Neumann-Schaal M."/>
            <person name="Henke P."/>
            <person name="Tank M."/>
            <person name="Sproer C."/>
            <person name="Bunk B."/>
            <person name="Overmann J."/>
        </authorList>
    </citation>
    <scope>NUCLEOTIDE SEQUENCE [LARGE SCALE GENOMIC DNA]</scope>
    <source>
        <strain evidence="15 16">DSM 6702</strain>
    </source>
</reference>
<dbReference type="RefSeq" id="WP_328985708.1">
    <property type="nucleotide sequence ID" value="NZ_CP121472.1"/>
</dbReference>
<dbReference type="InterPro" id="IPR018312">
    <property type="entry name" value="Chromosome_initiator_DnaA_CS"/>
</dbReference>
<feature type="region of interest" description="Disordered" evidence="12">
    <location>
        <begin position="78"/>
        <end position="111"/>
    </location>
</feature>
<name>A0ABZ0S2W1_9GAMM</name>
<comment type="subunit">
    <text evidence="8">Oligomerizes as a right-handed, spiral filament on DNA at oriC.</text>
</comment>
<evidence type="ECO:0000256" key="11">
    <source>
        <dbReference type="RuleBase" id="RU004227"/>
    </source>
</evidence>
<comment type="subcellular location">
    <subcellularLocation>
        <location evidence="8">Cytoplasm</location>
    </subcellularLocation>
</comment>
<keyword evidence="2 8" id="KW-0963">Cytoplasm</keyword>
<dbReference type="Pfam" id="PF11638">
    <property type="entry name" value="DnaA_N"/>
    <property type="match status" value="1"/>
</dbReference>
<keyword evidence="5 8" id="KW-0067">ATP-binding</keyword>
<keyword evidence="3 8" id="KW-0235">DNA replication</keyword>
<dbReference type="SUPFAM" id="SSF48295">
    <property type="entry name" value="TrpR-like"/>
    <property type="match status" value="1"/>
</dbReference>
<keyword evidence="4 8" id="KW-0547">Nucleotide-binding</keyword>
<dbReference type="Gene3D" id="1.10.1750.10">
    <property type="match status" value="1"/>
</dbReference>
<dbReference type="InterPro" id="IPR013159">
    <property type="entry name" value="DnaA_C"/>
</dbReference>
<evidence type="ECO:0000256" key="3">
    <source>
        <dbReference type="ARBA" id="ARBA00022705"/>
    </source>
</evidence>
<dbReference type="InterPro" id="IPR003593">
    <property type="entry name" value="AAA+_ATPase"/>
</dbReference>
<organism evidence="15 16">
    <name type="scientific">Thiorhodovibrio winogradskyi</name>
    <dbReference type="NCBI Taxonomy" id="77007"/>
    <lineage>
        <taxon>Bacteria</taxon>
        <taxon>Pseudomonadati</taxon>
        <taxon>Pseudomonadota</taxon>
        <taxon>Gammaproteobacteria</taxon>
        <taxon>Chromatiales</taxon>
        <taxon>Chromatiaceae</taxon>
        <taxon>Thiorhodovibrio</taxon>
    </lineage>
</organism>
<keyword evidence="16" id="KW-1185">Reference proteome</keyword>
<comment type="function">
    <text evidence="8 10">Plays an essential role in the initiation and regulation of chromosomal replication. ATP-DnaA binds to the origin of replication (oriC) to initiate formation of the DNA replication initiation complex once per cell cycle. Binds the DnaA box (a 9 base pair repeat at the origin) and separates the double-stranded (ds)DNA. Forms a right-handed helical filament on oriC DNA; dsDNA binds to the exterior of the filament while single-stranded (ss)DNA is stabiized in the filament's interior. The ATP-DnaA-oriC complex binds and stabilizes one strand of the AT-rich DNA unwinding element (DUE), permitting loading of DNA polymerase. After initiation quickly degrades to an ADP-DnaA complex that is not apt for DNA replication. Binds acidic phospholipids.</text>
</comment>
<dbReference type="NCBIfam" id="TIGR00362">
    <property type="entry name" value="DnaA"/>
    <property type="match status" value="1"/>
</dbReference>
<gene>
    <name evidence="15" type="primary">dnaA_1</name>
    <name evidence="8" type="synonym">dnaA</name>
    <name evidence="15" type="ORF">Thiowin_00001</name>
</gene>
<evidence type="ECO:0000259" key="14">
    <source>
        <dbReference type="SMART" id="SM00760"/>
    </source>
</evidence>
<feature type="region of interest" description="Domain III, AAA+ region" evidence="8">
    <location>
        <begin position="117"/>
        <end position="333"/>
    </location>
</feature>
<keyword evidence="6 8" id="KW-0446">Lipid-binding</keyword>
<feature type="binding site" evidence="8">
    <location>
        <position position="163"/>
    </location>
    <ligand>
        <name>ATP</name>
        <dbReference type="ChEBI" id="CHEBI:30616"/>
    </ligand>
</feature>
<dbReference type="Gene3D" id="3.40.50.300">
    <property type="entry name" value="P-loop containing nucleotide triphosphate hydrolases"/>
    <property type="match status" value="1"/>
</dbReference>
<evidence type="ECO:0000256" key="8">
    <source>
        <dbReference type="HAMAP-Rule" id="MF_00377"/>
    </source>
</evidence>
<dbReference type="Proteomes" id="UP001432180">
    <property type="component" value="Chromosome"/>
</dbReference>
<feature type="binding site" evidence="8">
    <location>
        <position position="164"/>
    </location>
    <ligand>
        <name>ATP</name>
        <dbReference type="ChEBI" id="CHEBI:30616"/>
    </ligand>
</feature>
<evidence type="ECO:0000256" key="7">
    <source>
        <dbReference type="ARBA" id="ARBA00023125"/>
    </source>
</evidence>
<feature type="region of interest" description="Domain I, interacts with DnaA modulators" evidence="8">
    <location>
        <begin position="1"/>
        <end position="87"/>
    </location>
</feature>
<accession>A0ABZ0S2W1</accession>
<dbReference type="SMART" id="SM00760">
    <property type="entry name" value="Bac_DnaA_C"/>
    <property type="match status" value="1"/>
</dbReference>
<dbReference type="Pfam" id="PF08299">
    <property type="entry name" value="Bac_DnaA_C"/>
    <property type="match status" value="1"/>
</dbReference>
<sequence>MSNVWKDCVNQLRETLSPQEFSTWILPLQAGLEGTSLQLLAPNRFVRDWVITHYGEIILELSKSLSHGEIENVQFEIGARGDDHSRPHNSVGVQARSNQKSSPGKSSPLEERRRLANLSAEFRFDTFVEGKSNQIARAASMQIACHPGTTYNPLYIYGGVGLGKTHLMQAVGNTILERNSEASIVYVHSERFVSDMIKCLQHNRMDDFKAKYRAVNALLIDDVQFFAGKDRSQEEFFHTFNALFETGQQIILSSDRFPKEVNGLEERLKSRFGWGLTVAIEPPDLETRVAILQSKANLFGIHLPEDVAFFVAKRLRSNVRELEGALRRLGANSSFTGVPINLEFARSALHDMLIAQDKQVTINNIQKMVAEYFKIRTSDLLSAKRTRSITRPRQIAMALAKELTKNSLPEIGKAFGGRDHSTVIHAAKKVQELRSQDSLFDEDFKNLLRIMTS</sequence>
<feature type="compositionally biased region" description="Polar residues" evidence="12">
    <location>
        <begin position="91"/>
        <end position="105"/>
    </location>
</feature>
<evidence type="ECO:0000256" key="9">
    <source>
        <dbReference type="NCBIfam" id="TIGR00362"/>
    </source>
</evidence>
<evidence type="ECO:0000259" key="13">
    <source>
        <dbReference type="SMART" id="SM00382"/>
    </source>
</evidence>
<dbReference type="PANTHER" id="PTHR30050:SF2">
    <property type="entry name" value="CHROMOSOMAL REPLICATION INITIATOR PROTEIN DNAA"/>
    <property type="match status" value="1"/>
</dbReference>
<dbReference type="InterPro" id="IPR038454">
    <property type="entry name" value="DnaA_N_sf"/>
</dbReference>
<feature type="domain" description="Chromosomal replication initiator DnaA C-terminal" evidence="14">
    <location>
        <begin position="361"/>
        <end position="430"/>
    </location>
</feature>
<evidence type="ECO:0000256" key="2">
    <source>
        <dbReference type="ARBA" id="ARBA00022490"/>
    </source>
</evidence>
<feature type="binding site" evidence="8">
    <location>
        <position position="161"/>
    </location>
    <ligand>
        <name>ATP</name>
        <dbReference type="ChEBI" id="CHEBI:30616"/>
    </ligand>
</feature>
<evidence type="ECO:0000256" key="10">
    <source>
        <dbReference type="RuleBase" id="RU000577"/>
    </source>
</evidence>
<dbReference type="CDD" id="cd00009">
    <property type="entry name" value="AAA"/>
    <property type="match status" value="1"/>
</dbReference>
<dbReference type="EMBL" id="CP121472">
    <property type="protein sequence ID" value="WPL15123.1"/>
    <property type="molecule type" value="Genomic_DNA"/>
</dbReference>
<evidence type="ECO:0000256" key="5">
    <source>
        <dbReference type="ARBA" id="ARBA00022840"/>
    </source>
</evidence>
<evidence type="ECO:0000256" key="12">
    <source>
        <dbReference type="SAM" id="MobiDB-lite"/>
    </source>
</evidence>
<feature type="region of interest" description="Domain IV, binds dsDNA" evidence="8">
    <location>
        <begin position="334"/>
        <end position="453"/>
    </location>
</feature>
<evidence type="ECO:0000256" key="6">
    <source>
        <dbReference type="ARBA" id="ARBA00023121"/>
    </source>
</evidence>
<comment type="caution">
    <text evidence="8">Lacks conserved residue(s) required for the propagation of feature annotation.</text>
</comment>
<feature type="domain" description="AAA+ ATPase" evidence="13">
    <location>
        <begin position="150"/>
        <end position="281"/>
    </location>
</feature>
<dbReference type="CDD" id="cd06571">
    <property type="entry name" value="Bac_DnaA_C"/>
    <property type="match status" value="1"/>
</dbReference>
<dbReference type="SUPFAM" id="SSF52540">
    <property type="entry name" value="P-loop containing nucleoside triphosphate hydrolases"/>
    <property type="match status" value="1"/>
</dbReference>
<dbReference type="InterPro" id="IPR020591">
    <property type="entry name" value="Chromosome_initiator_DnaA-like"/>
</dbReference>
<dbReference type="InterPro" id="IPR024633">
    <property type="entry name" value="DnaA_N_dom"/>
</dbReference>
<keyword evidence="7 8" id="KW-0238">DNA-binding</keyword>